<dbReference type="Proteomes" id="UP000317036">
    <property type="component" value="Unassembled WGS sequence"/>
</dbReference>
<keyword evidence="2" id="KW-1185">Reference proteome</keyword>
<dbReference type="RefSeq" id="WP_144854729.1">
    <property type="nucleotide sequence ID" value="NZ_VNJI01000077.1"/>
</dbReference>
<evidence type="ECO:0000313" key="2">
    <source>
        <dbReference type="Proteomes" id="UP000317036"/>
    </source>
</evidence>
<dbReference type="AlphaFoldDB" id="A0A559JK73"/>
<protein>
    <submittedName>
        <fullName evidence="1">Uncharacterized protein</fullName>
    </submittedName>
</protein>
<organism evidence="1 2">
    <name type="scientific">Paenibacillus cremeus</name>
    <dbReference type="NCBI Taxonomy" id="2163881"/>
    <lineage>
        <taxon>Bacteria</taxon>
        <taxon>Bacillati</taxon>
        <taxon>Bacillota</taxon>
        <taxon>Bacilli</taxon>
        <taxon>Bacillales</taxon>
        <taxon>Paenibacillaceae</taxon>
        <taxon>Paenibacillus</taxon>
    </lineage>
</organism>
<dbReference type="OrthoDB" id="2627124at2"/>
<evidence type="ECO:0000313" key="1">
    <source>
        <dbReference type="EMBL" id="TVY00273.1"/>
    </source>
</evidence>
<sequence>MSRLNELLENHEQLDKLVNVLKHYSVNAEFVTASLIEKFGNSEEDDEQGSNEELISDLKQLYATY</sequence>
<gene>
    <name evidence="1" type="ORF">FPZ49_33345</name>
</gene>
<accession>A0A559JK73</accession>
<proteinExistence type="predicted"/>
<comment type="caution">
    <text evidence="1">The sequence shown here is derived from an EMBL/GenBank/DDBJ whole genome shotgun (WGS) entry which is preliminary data.</text>
</comment>
<name>A0A559JK73_9BACL</name>
<dbReference type="EMBL" id="VNJI01000077">
    <property type="protein sequence ID" value="TVY00273.1"/>
    <property type="molecule type" value="Genomic_DNA"/>
</dbReference>
<reference evidence="1 2" key="1">
    <citation type="submission" date="2019-07" db="EMBL/GenBank/DDBJ databases">
        <authorList>
            <person name="Kim J."/>
        </authorList>
    </citation>
    <scope>NUCLEOTIDE SEQUENCE [LARGE SCALE GENOMIC DNA]</scope>
    <source>
        <strain evidence="1 2">JC52</strain>
    </source>
</reference>